<proteinExistence type="predicted"/>
<dbReference type="Proteomes" id="UP000887565">
    <property type="component" value="Unplaced"/>
</dbReference>
<sequence>MQPSFSDDENRSGRTTTSETIPLTDAEGCTPYENATSSSSCQAKGPMLLESTKSGGRPIELSELIFNPYWSPTEKDCCKIFAGFGLLICIATLVALTTGFVQALKYVQGKREMQYRGLFMVPNLSNSRGYLQYHVNDTVESKRWPKVLSYVKEMADFLEKLRKFKTKNGLQIVDPPAATFSNALNCSKYNNFGYIDKKPCFLIGFQNNSQSDGERLFSYYPSWGFSKMPFYFTGTKESVKYEPMVAAL</sequence>
<evidence type="ECO:0000313" key="3">
    <source>
        <dbReference type="Proteomes" id="UP000887565"/>
    </source>
</evidence>
<feature type="region of interest" description="Disordered" evidence="1">
    <location>
        <begin position="1"/>
        <end position="42"/>
    </location>
</feature>
<keyword evidence="3" id="KW-1185">Reference proteome</keyword>
<reference evidence="4" key="1">
    <citation type="submission" date="2022-11" db="UniProtKB">
        <authorList>
            <consortium name="WormBaseParasite"/>
        </authorList>
    </citation>
    <scope>IDENTIFICATION</scope>
</reference>
<dbReference type="WBParaSite" id="nRc.2.0.1.t19992-RA">
    <property type="protein sequence ID" value="nRc.2.0.1.t19992-RA"/>
    <property type="gene ID" value="nRc.2.0.1.g19992"/>
</dbReference>
<dbReference type="Gene3D" id="2.60.40.1660">
    <property type="entry name" value="Na, k-atpase alpha subunit"/>
    <property type="match status" value="1"/>
</dbReference>
<feature type="transmembrane region" description="Helical" evidence="2">
    <location>
        <begin position="80"/>
        <end position="104"/>
    </location>
</feature>
<feature type="compositionally biased region" description="Polar residues" evidence="1">
    <location>
        <begin position="33"/>
        <end position="42"/>
    </location>
</feature>
<organism evidence="3 4">
    <name type="scientific">Romanomermis culicivorax</name>
    <name type="common">Nematode worm</name>
    <dbReference type="NCBI Taxonomy" id="13658"/>
    <lineage>
        <taxon>Eukaryota</taxon>
        <taxon>Metazoa</taxon>
        <taxon>Ecdysozoa</taxon>
        <taxon>Nematoda</taxon>
        <taxon>Enoplea</taxon>
        <taxon>Dorylaimia</taxon>
        <taxon>Mermithida</taxon>
        <taxon>Mermithoidea</taxon>
        <taxon>Mermithidae</taxon>
        <taxon>Romanomermis</taxon>
    </lineage>
</organism>
<keyword evidence="2" id="KW-0812">Transmembrane</keyword>
<keyword evidence="2" id="KW-0472">Membrane</keyword>
<dbReference type="InterPro" id="IPR038702">
    <property type="entry name" value="Na/K_ATPase_sub_beta_sf"/>
</dbReference>
<name>A0A915J2R7_ROMCU</name>
<evidence type="ECO:0000313" key="4">
    <source>
        <dbReference type="WBParaSite" id="nRc.2.0.1.t19992-RA"/>
    </source>
</evidence>
<dbReference type="AlphaFoldDB" id="A0A915J2R7"/>
<accession>A0A915J2R7</accession>
<keyword evidence="2" id="KW-1133">Transmembrane helix</keyword>
<evidence type="ECO:0000256" key="1">
    <source>
        <dbReference type="SAM" id="MobiDB-lite"/>
    </source>
</evidence>
<evidence type="ECO:0000256" key="2">
    <source>
        <dbReference type="SAM" id="Phobius"/>
    </source>
</evidence>
<protein>
    <submittedName>
        <fullName evidence="4">Uncharacterized protein</fullName>
    </submittedName>
</protein>